<feature type="coiled-coil region" evidence="1">
    <location>
        <begin position="178"/>
        <end position="218"/>
    </location>
</feature>
<comment type="caution">
    <text evidence="2">The sequence shown here is derived from an EMBL/GenBank/DDBJ whole genome shotgun (WGS) entry which is preliminary data.</text>
</comment>
<accession>A0A8S1JS05</accession>
<name>A0A8S1JS05_PARPR</name>
<evidence type="ECO:0000313" key="3">
    <source>
        <dbReference type="Proteomes" id="UP000688137"/>
    </source>
</evidence>
<protein>
    <submittedName>
        <fullName evidence="2">Uncharacterized protein</fullName>
    </submittedName>
</protein>
<proteinExistence type="predicted"/>
<dbReference type="Proteomes" id="UP000688137">
    <property type="component" value="Unassembled WGS sequence"/>
</dbReference>
<keyword evidence="1" id="KW-0175">Coiled coil</keyword>
<evidence type="ECO:0000313" key="2">
    <source>
        <dbReference type="EMBL" id="CAD8043006.1"/>
    </source>
</evidence>
<organism evidence="2 3">
    <name type="scientific">Paramecium primaurelia</name>
    <dbReference type="NCBI Taxonomy" id="5886"/>
    <lineage>
        <taxon>Eukaryota</taxon>
        <taxon>Sar</taxon>
        <taxon>Alveolata</taxon>
        <taxon>Ciliophora</taxon>
        <taxon>Intramacronucleata</taxon>
        <taxon>Oligohymenophorea</taxon>
        <taxon>Peniculida</taxon>
        <taxon>Parameciidae</taxon>
        <taxon>Paramecium</taxon>
    </lineage>
</organism>
<gene>
    <name evidence="2" type="ORF">PPRIM_AZ9-3.1.T0040225</name>
</gene>
<reference evidence="2" key="1">
    <citation type="submission" date="2021-01" db="EMBL/GenBank/DDBJ databases">
        <authorList>
            <consortium name="Genoscope - CEA"/>
            <person name="William W."/>
        </authorList>
    </citation>
    <scope>NUCLEOTIDE SEQUENCE</scope>
</reference>
<dbReference type="OMA" id="QFPQYSI"/>
<keyword evidence="3" id="KW-1185">Reference proteome</keyword>
<dbReference type="AlphaFoldDB" id="A0A8S1JS05"/>
<evidence type="ECO:0000256" key="1">
    <source>
        <dbReference type="SAM" id="Coils"/>
    </source>
</evidence>
<dbReference type="EMBL" id="CAJJDM010000001">
    <property type="protein sequence ID" value="CAD8043006.1"/>
    <property type="molecule type" value="Genomic_DNA"/>
</dbReference>
<sequence length="230" mass="26912">MQSILSQCATLDEEFVILVPIIETMIEELSVVSREFVSSKLEFLKKYSTSLKSSQIDARIHRNQQIRNLIEYVKMHRQSKTKSVSQIYTTSKKRQKFHTDSGCYPVQKCYSISCSTLQTTEFNVISPQQNNKYITTKILKQLITKQKKHQQKASEQIFRLISKCMNLISENPHQFPQYSILLEEYKAIKKNNSCLEQKLNLEEKSQQVKDNIKKLIQSQESFKSYLNSII</sequence>